<dbReference type="InterPro" id="IPR051081">
    <property type="entry name" value="HTH_MetalResp_TranReg"/>
</dbReference>
<evidence type="ECO:0000313" key="5">
    <source>
        <dbReference type="EMBL" id="MPM50213.1"/>
    </source>
</evidence>
<proteinExistence type="predicted"/>
<dbReference type="PROSITE" id="PS00846">
    <property type="entry name" value="HTH_ARSR_1"/>
    <property type="match status" value="1"/>
</dbReference>
<dbReference type="PANTHER" id="PTHR33154:SF18">
    <property type="entry name" value="ARSENICAL RESISTANCE OPERON REPRESSOR"/>
    <property type="match status" value="1"/>
</dbReference>
<keyword evidence="3" id="KW-0804">Transcription</keyword>
<evidence type="ECO:0000256" key="2">
    <source>
        <dbReference type="ARBA" id="ARBA00023125"/>
    </source>
</evidence>
<comment type="caution">
    <text evidence="5">The sequence shown here is derived from an EMBL/GenBank/DDBJ whole genome shotgun (WGS) entry which is preliminary data.</text>
</comment>
<name>A0A645AH81_9ZZZZ</name>
<dbReference type="InterPro" id="IPR036388">
    <property type="entry name" value="WH-like_DNA-bd_sf"/>
</dbReference>
<dbReference type="PROSITE" id="PS50987">
    <property type="entry name" value="HTH_ARSR_2"/>
    <property type="match status" value="1"/>
</dbReference>
<organism evidence="5">
    <name type="scientific">bioreactor metagenome</name>
    <dbReference type="NCBI Taxonomy" id="1076179"/>
    <lineage>
        <taxon>unclassified sequences</taxon>
        <taxon>metagenomes</taxon>
        <taxon>ecological metagenomes</taxon>
    </lineage>
</organism>
<keyword evidence="1" id="KW-0805">Transcription regulation</keyword>
<feature type="domain" description="HTH arsR-type" evidence="4">
    <location>
        <begin position="1"/>
        <end position="93"/>
    </location>
</feature>
<dbReference type="SUPFAM" id="SSF46785">
    <property type="entry name" value="Winged helix' DNA-binding domain"/>
    <property type="match status" value="1"/>
</dbReference>
<dbReference type="InterPro" id="IPR036390">
    <property type="entry name" value="WH_DNA-bd_sf"/>
</dbReference>
<dbReference type="NCBIfam" id="NF033788">
    <property type="entry name" value="HTH_metalloreg"/>
    <property type="match status" value="1"/>
</dbReference>
<dbReference type="SMART" id="SM00418">
    <property type="entry name" value="HTH_ARSR"/>
    <property type="match status" value="1"/>
</dbReference>
<dbReference type="GO" id="GO:0003677">
    <property type="term" value="F:DNA binding"/>
    <property type="evidence" value="ECO:0007669"/>
    <property type="project" value="UniProtKB-KW"/>
</dbReference>
<dbReference type="CDD" id="cd00090">
    <property type="entry name" value="HTH_ARSR"/>
    <property type="match status" value="1"/>
</dbReference>
<dbReference type="Pfam" id="PF01022">
    <property type="entry name" value="HTH_5"/>
    <property type="match status" value="1"/>
</dbReference>
<dbReference type="Gene3D" id="1.10.10.10">
    <property type="entry name" value="Winged helix-like DNA-binding domain superfamily/Winged helix DNA-binding domain"/>
    <property type="match status" value="1"/>
</dbReference>
<dbReference type="GO" id="GO:0003700">
    <property type="term" value="F:DNA-binding transcription factor activity"/>
    <property type="evidence" value="ECO:0007669"/>
    <property type="project" value="InterPro"/>
</dbReference>
<dbReference type="AlphaFoldDB" id="A0A645AH81"/>
<accession>A0A645AH81</accession>
<dbReference type="InterPro" id="IPR011991">
    <property type="entry name" value="ArsR-like_HTH"/>
</dbReference>
<sequence>MEIDFAKGSLILKAIADPTRICIVHILSCDEMCVCDLQEYFKLTQPTLSHHLGQLKAVGVVTSRREGKWMYYSINRDVVKFLTGFLDSVFLPGSECLCRTLETFGTGKETSC</sequence>
<keyword evidence="2" id="KW-0238">DNA-binding</keyword>
<evidence type="ECO:0000256" key="3">
    <source>
        <dbReference type="ARBA" id="ARBA00023163"/>
    </source>
</evidence>
<evidence type="ECO:0000256" key="1">
    <source>
        <dbReference type="ARBA" id="ARBA00023015"/>
    </source>
</evidence>
<protein>
    <recommendedName>
        <fullName evidence="4">HTH arsR-type domain-containing protein</fullName>
    </recommendedName>
</protein>
<dbReference type="PRINTS" id="PR00778">
    <property type="entry name" value="HTHARSR"/>
</dbReference>
<reference evidence="5" key="1">
    <citation type="submission" date="2019-08" db="EMBL/GenBank/DDBJ databases">
        <authorList>
            <person name="Kucharzyk K."/>
            <person name="Murdoch R.W."/>
            <person name="Higgins S."/>
            <person name="Loffler F."/>
        </authorList>
    </citation>
    <scope>NUCLEOTIDE SEQUENCE</scope>
</reference>
<dbReference type="PANTHER" id="PTHR33154">
    <property type="entry name" value="TRANSCRIPTIONAL REGULATOR, ARSR FAMILY"/>
    <property type="match status" value="1"/>
</dbReference>
<evidence type="ECO:0000259" key="4">
    <source>
        <dbReference type="PROSITE" id="PS50987"/>
    </source>
</evidence>
<dbReference type="EMBL" id="VSSQ01012866">
    <property type="protein sequence ID" value="MPM50213.1"/>
    <property type="molecule type" value="Genomic_DNA"/>
</dbReference>
<gene>
    <name evidence="5" type="ORF">SDC9_96949</name>
</gene>
<dbReference type="InterPro" id="IPR001845">
    <property type="entry name" value="HTH_ArsR_DNA-bd_dom"/>
</dbReference>
<dbReference type="InterPro" id="IPR018334">
    <property type="entry name" value="ArsR_HTH"/>
</dbReference>